<evidence type="ECO:0000313" key="7">
    <source>
        <dbReference type="EMBL" id="MBB5713344.1"/>
    </source>
</evidence>
<dbReference type="EMBL" id="JACIJK010000001">
    <property type="protein sequence ID" value="MBB5713344.1"/>
    <property type="molecule type" value="Genomic_DNA"/>
</dbReference>
<evidence type="ECO:0000256" key="3">
    <source>
        <dbReference type="ARBA" id="ARBA00022692"/>
    </source>
</evidence>
<reference evidence="7 8" key="1">
    <citation type="submission" date="2020-08" db="EMBL/GenBank/DDBJ databases">
        <title>Genomic Encyclopedia of Type Strains, Phase IV (KMG-IV): sequencing the most valuable type-strain genomes for metagenomic binning, comparative biology and taxonomic classification.</title>
        <authorList>
            <person name="Goeker M."/>
        </authorList>
    </citation>
    <scope>NUCLEOTIDE SEQUENCE [LARGE SCALE GENOMIC DNA]</scope>
    <source>
        <strain evidence="7 8">DSM 100044</strain>
    </source>
</reference>
<comment type="similarity">
    <text evidence="2 6">Belongs to the GDT1 family.</text>
</comment>
<accession>A0A7W9ESQ3</accession>
<evidence type="ECO:0000256" key="2">
    <source>
        <dbReference type="ARBA" id="ARBA00009190"/>
    </source>
</evidence>
<comment type="subcellular location">
    <subcellularLocation>
        <location evidence="1 6">Membrane</location>
        <topology evidence="1 6">Multi-pass membrane protein</topology>
    </subcellularLocation>
</comment>
<dbReference type="Pfam" id="PF01169">
    <property type="entry name" value="GDT1"/>
    <property type="match status" value="1"/>
</dbReference>
<organism evidence="7 8">
    <name type="scientific">Sphingomonas aerophila</name>
    <dbReference type="NCBI Taxonomy" id="1344948"/>
    <lineage>
        <taxon>Bacteria</taxon>
        <taxon>Pseudomonadati</taxon>
        <taxon>Pseudomonadota</taxon>
        <taxon>Alphaproteobacteria</taxon>
        <taxon>Sphingomonadales</taxon>
        <taxon>Sphingomonadaceae</taxon>
        <taxon>Sphingomonas</taxon>
    </lineage>
</organism>
<dbReference type="GO" id="GO:0016020">
    <property type="term" value="C:membrane"/>
    <property type="evidence" value="ECO:0007669"/>
    <property type="project" value="UniProtKB-SubCell"/>
</dbReference>
<feature type="transmembrane region" description="Helical" evidence="6">
    <location>
        <begin position="95"/>
        <end position="121"/>
    </location>
</feature>
<protein>
    <recommendedName>
        <fullName evidence="6">GDT1 family protein</fullName>
    </recommendedName>
</protein>
<dbReference type="GO" id="GO:0046873">
    <property type="term" value="F:metal ion transmembrane transporter activity"/>
    <property type="evidence" value="ECO:0007669"/>
    <property type="project" value="InterPro"/>
</dbReference>
<keyword evidence="3 6" id="KW-0812">Transmembrane</keyword>
<evidence type="ECO:0000256" key="4">
    <source>
        <dbReference type="ARBA" id="ARBA00022989"/>
    </source>
</evidence>
<feature type="transmembrane region" description="Helical" evidence="6">
    <location>
        <begin position="65"/>
        <end position="83"/>
    </location>
</feature>
<proteinExistence type="inferred from homology"/>
<feature type="transmembrane region" description="Helical" evidence="6">
    <location>
        <begin position="161"/>
        <end position="183"/>
    </location>
</feature>
<evidence type="ECO:0000256" key="5">
    <source>
        <dbReference type="ARBA" id="ARBA00023136"/>
    </source>
</evidence>
<evidence type="ECO:0000313" key="8">
    <source>
        <dbReference type="Proteomes" id="UP000546200"/>
    </source>
</evidence>
<gene>
    <name evidence="7" type="ORF">FHS94_000163</name>
</gene>
<keyword evidence="5 6" id="KW-0472">Membrane</keyword>
<name>A0A7W9ESQ3_9SPHN</name>
<keyword evidence="8" id="KW-1185">Reference proteome</keyword>
<sequence length="184" mass="18250">MAALVAAALAHVGDAPATLAAILADRFRKPGLVILAAAIALAAASAIAVAAGMLLAPLITPKAKLLMLALALALQGGGALFPAKAPDRLQGWRLGAFATSLLGLFIQFFGDGIQFVVVVLAARSPVPALAGVGATLGALVAIAPAAVLGENAWHRLPLRPARLVVALAFLVGAAILAAQALALV</sequence>
<evidence type="ECO:0000256" key="1">
    <source>
        <dbReference type="ARBA" id="ARBA00004141"/>
    </source>
</evidence>
<keyword evidence="4 6" id="KW-1133">Transmembrane helix</keyword>
<feature type="transmembrane region" description="Helical" evidence="6">
    <location>
        <begin position="30"/>
        <end position="58"/>
    </location>
</feature>
<comment type="caution">
    <text evidence="7">The sequence shown here is derived from an EMBL/GenBank/DDBJ whole genome shotgun (WGS) entry which is preliminary data.</text>
</comment>
<dbReference type="InterPro" id="IPR001727">
    <property type="entry name" value="GDT1-like"/>
</dbReference>
<dbReference type="Proteomes" id="UP000546200">
    <property type="component" value="Unassembled WGS sequence"/>
</dbReference>
<evidence type="ECO:0000256" key="6">
    <source>
        <dbReference type="RuleBase" id="RU365102"/>
    </source>
</evidence>
<dbReference type="AlphaFoldDB" id="A0A7W9ESQ3"/>
<feature type="transmembrane region" description="Helical" evidence="6">
    <location>
        <begin position="128"/>
        <end position="149"/>
    </location>
</feature>